<dbReference type="InterPro" id="IPR035906">
    <property type="entry name" value="MetI-like_sf"/>
</dbReference>
<dbReference type="InterPro" id="IPR000515">
    <property type="entry name" value="MetI-like"/>
</dbReference>
<comment type="subcellular location">
    <subcellularLocation>
        <location evidence="1 6">Cell membrane</location>
        <topology evidence="1 6">Multi-pass membrane protein</topology>
    </subcellularLocation>
</comment>
<dbReference type="AlphaFoldDB" id="A0A420WXG6"/>
<evidence type="ECO:0000256" key="5">
    <source>
        <dbReference type="ARBA" id="ARBA00023136"/>
    </source>
</evidence>
<dbReference type="EMBL" id="RBIN01000004">
    <property type="protein sequence ID" value="RKR04383.1"/>
    <property type="molecule type" value="Genomic_DNA"/>
</dbReference>
<evidence type="ECO:0000259" key="7">
    <source>
        <dbReference type="PROSITE" id="PS50928"/>
    </source>
</evidence>
<feature type="transmembrane region" description="Helical" evidence="6">
    <location>
        <begin position="77"/>
        <end position="95"/>
    </location>
</feature>
<keyword evidence="2 6" id="KW-0813">Transport</keyword>
<evidence type="ECO:0000256" key="3">
    <source>
        <dbReference type="ARBA" id="ARBA00022692"/>
    </source>
</evidence>
<keyword evidence="3 6" id="KW-0812">Transmembrane</keyword>
<evidence type="ECO:0000256" key="1">
    <source>
        <dbReference type="ARBA" id="ARBA00004651"/>
    </source>
</evidence>
<evidence type="ECO:0000256" key="6">
    <source>
        <dbReference type="RuleBase" id="RU363032"/>
    </source>
</evidence>
<dbReference type="RefSeq" id="WP_121172544.1">
    <property type="nucleotide sequence ID" value="NZ_RBIN01000004.1"/>
</dbReference>
<dbReference type="Pfam" id="PF00528">
    <property type="entry name" value="BPD_transp_1"/>
    <property type="match status" value="1"/>
</dbReference>
<keyword evidence="4 6" id="KW-1133">Transmembrane helix</keyword>
<dbReference type="InterPro" id="IPR051204">
    <property type="entry name" value="ABC_transp_perm/SBD"/>
</dbReference>
<gene>
    <name evidence="8" type="ORF">C7446_1590</name>
</gene>
<organism evidence="8 9">
    <name type="scientific">Kushneria sinocarnis</name>
    <dbReference type="NCBI Taxonomy" id="595502"/>
    <lineage>
        <taxon>Bacteria</taxon>
        <taxon>Pseudomonadati</taxon>
        <taxon>Pseudomonadota</taxon>
        <taxon>Gammaproteobacteria</taxon>
        <taxon>Oceanospirillales</taxon>
        <taxon>Halomonadaceae</taxon>
        <taxon>Kushneria</taxon>
    </lineage>
</organism>
<keyword evidence="5 6" id="KW-0472">Membrane</keyword>
<dbReference type="SUPFAM" id="SSF161098">
    <property type="entry name" value="MetI-like"/>
    <property type="match status" value="1"/>
</dbReference>
<dbReference type="CDD" id="cd06261">
    <property type="entry name" value="TM_PBP2"/>
    <property type="match status" value="1"/>
</dbReference>
<proteinExistence type="inferred from homology"/>
<evidence type="ECO:0000313" key="9">
    <source>
        <dbReference type="Proteomes" id="UP000281975"/>
    </source>
</evidence>
<feature type="domain" description="ABC transmembrane type-1" evidence="7">
    <location>
        <begin position="17"/>
        <end position="196"/>
    </location>
</feature>
<evidence type="ECO:0000256" key="4">
    <source>
        <dbReference type="ARBA" id="ARBA00022989"/>
    </source>
</evidence>
<dbReference type="Gene3D" id="1.10.3720.10">
    <property type="entry name" value="MetI-like"/>
    <property type="match status" value="1"/>
</dbReference>
<evidence type="ECO:0000313" key="8">
    <source>
        <dbReference type="EMBL" id="RKR04383.1"/>
    </source>
</evidence>
<comment type="similarity">
    <text evidence="6">Belongs to the binding-protein-dependent transport system permease family.</text>
</comment>
<protein>
    <submittedName>
        <fullName evidence="8">Osmoprotectant transport system permease protein</fullName>
    </submittedName>
</protein>
<feature type="transmembrane region" description="Helical" evidence="6">
    <location>
        <begin position="178"/>
        <end position="203"/>
    </location>
</feature>
<accession>A0A420WXG6</accession>
<dbReference type="GO" id="GO:0005886">
    <property type="term" value="C:plasma membrane"/>
    <property type="evidence" value="ECO:0007669"/>
    <property type="project" value="UniProtKB-SubCell"/>
</dbReference>
<dbReference type="OrthoDB" id="9801163at2"/>
<reference evidence="8 9" key="1">
    <citation type="submission" date="2018-10" db="EMBL/GenBank/DDBJ databases">
        <title>Genomic Encyclopedia of Type Strains, Phase IV (KMG-IV): sequencing the most valuable type-strain genomes for metagenomic binning, comparative biology and taxonomic classification.</title>
        <authorList>
            <person name="Goeker M."/>
        </authorList>
    </citation>
    <scope>NUCLEOTIDE SEQUENCE [LARGE SCALE GENOMIC DNA]</scope>
    <source>
        <strain evidence="8 9">DSM 23229</strain>
    </source>
</reference>
<dbReference type="Proteomes" id="UP000281975">
    <property type="component" value="Unassembled WGS sequence"/>
</dbReference>
<dbReference type="PANTHER" id="PTHR30177:SF4">
    <property type="entry name" value="OSMOPROTECTANT IMPORT PERMEASE PROTEIN OSMW"/>
    <property type="match status" value="1"/>
</dbReference>
<feature type="transmembrane region" description="Helical" evidence="6">
    <location>
        <begin position="131"/>
        <end position="158"/>
    </location>
</feature>
<comment type="caution">
    <text evidence="8">The sequence shown here is derived from an EMBL/GenBank/DDBJ whole genome shotgun (WGS) entry which is preliminary data.</text>
</comment>
<dbReference type="PANTHER" id="PTHR30177">
    <property type="entry name" value="GLYCINE BETAINE/L-PROLINE TRANSPORT SYSTEM PERMEASE PROTEIN PROW"/>
    <property type="match status" value="1"/>
</dbReference>
<sequence length="212" mass="22762">MNPEWIASHTDDILAALIQHVQLLGLSLLFGLLIAFPLALLAIRWPRLYAPSLAITGVMFSIPSLALFILLMPLTGLSMATSLIGLTLYTLLILFRNIVEGLRGVSPVVCEAARALGYSRVRRLLQVELPIALPVIMAGIRIAAVTVIGLITVTALIGQGGLGQLFITGFTLSFTTPLVVGFVLSVLLAVAVDLALVGLLWWLTPWQRGRTS</sequence>
<feature type="transmembrane region" description="Helical" evidence="6">
    <location>
        <begin position="20"/>
        <end position="41"/>
    </location>
</feature>
<dbReference type="PROSITE" id="PS50928">
    <property type="entry name" value="ABC_TM1"/>
    <property type="match status" value="1"/>
</dbReference>
<evidence type="ECO:0000256" key="2">
    <source>
        <dbReference type="ARBA" id="ARBA00022448"/>
    </source>
</evidence>
<feature type="transmembrane region" description="Helical" evidence="6">
    <location>
        <begin position="48"/>
        <end position="71"/>
    </location>
</feature>
<name>A0A420WXG6_9GAMM</name>
<dbReference type="GO" id="GO:0031460">
    <property type="term" value="P:glycine betaine transport"/>
    <property type="evidence" value="ECO:0007669"/>
    <property type="project" value="TreeGrafter"/>
</dbReference>
<dbReference type="GO" id="GO:0055085">
    <property type="term" value="P:transmembrane transport"/>
    <property type="evidence" value="ECO:0007669"/>
    <property type="project" value="InterPro"/>
</dbReference>
<keyword evidence="9" id="KW-1185">Reference proteome</keyword>